<accession>A0AA40FDZ8</accession>
<dbReference type="AlphaFoldDB" id="A0AA40FDZ8"/>
<organism evidence="1 2">
    <name type="scientific">Melipona bicolor</name>
    <dbReference type="NCBI Taxonomy" id="60889"/>
    <lineage>
        <taxon>Eukaryota</taxon>
        <taxon>Metazoa</taxon>
        <taxon>Ecdysozoa</taxon>
        <taxon>Arthropoda</taxon>
        <taxon>Hexapoda</taxon>
        <taxon>Insecta</taxon>
        <taxon>Pterygota</taxon>
        <taxon>Neoptera</taxon>
        <taxon>Endopterygota</taxon>
        <taxon>Hymenoptera</taxon>
        <taxon>Apocrita</taxon>
        <taxon>Aculeata</taxon>
        <taxon>Apoidea</taxon>
        <taxon>Anthophila</taxon>
        <taxon>Apidae</taxon>
        <taxon>Melipona</taxon>
    </lineage>
</organism>
<dbReference type="Proteomes" id="UP001177670">
    <property type="component" value="Unassembled WGS sequence"/>
</dbReference>
<gene>
    <name evidence="1" type="ORF">K0M31_016819</name>
</gene>
<evidence type="ECO:0000313" key="1">
    <source>
        <dbReference type="EMBL" id="KAK1117269.1"/>
    </source>
</evidence>
<proteinExistence type="predicted"/>
<keyword evidence="2" id="KW-1185">Reference proteome</keyword>
<sequence length="146" mass="16551">MPALSQKKKKKQTDVWCRISYITAISVRNLPRPDRRTDLVPQSRKPVRGFLNSRDRFEVIAAPGYPISRGTNVGGSYEAIYRRTCSSLIASNGVPFSKLPVKINRLYIFREISPDASVFSIKSVIAWCEEISLFEICPVLARQMSQ</sequence>
<evidence type="ECO:0000313" key="2">
    <source>
        <dbReference type="Proteomes" id="UP001177670"/>
    </source>
</evidence>
<name>A0AA40FDZ8_9HYME</name>
<reference evidence="1" key="1">
    <citation type="submission" date="2021-10" db="EMBL/GenBank/DDBJ databases">
        <title>Melipona bicolor Genome sequencing and assembly.</title>
        <authorList>
            <person name="Araujo N.S."/>
            <person name="Arias M.C."/>
        </authorList>
    </citation>
    <scope>NUCLEOTIDE SEQUENCE</scope>
    <source>
        <strain evidence="1">USP_2M_L1-L4_2017</strain>
        <tissue evidence="1">Whole body</tissue>
    </source>
</reference>
<protein>
    <submittedName>
        <fullName evidence="1">Uncharacterized protein</fullName>
    </submittedName>
</protein>
<dbReference type="EMBL" id="JAHYIQ010000053">
    <property type="protein sequence ID" value="KAK1117269.1"/>
    <property type="molecule type" value="Genomic_DNA"/>
</dbReference>
<comment type="caution">
    <text evidence="1">The sequence shown here is derived from an EMBL/GenBank/DDBJ whole genome shotgun (WGS) entry which is preliminary data.</text>
</comment>